<dbReference type="Proteomes" id="UP001470230">
    <property type="component" value="Unassembled WGS sequence"/>
</dbReference>
<keyword evidence="2" id="KW-1185">Reference proteome</keyword>
<proteinExistence type="predicted"/>
<accession>A0ABR2J3P7</accession>
<protein>
    <submittedName>
        <fullName evidence="1">Uncharacterized protein</fullName>
    </submittedName>
</protein>
<comment type="caution">
    <text evidence="1">The sequence shown here is derived from an EMBL/GenBank/DDBJ whole genome shotgun (WGS) entry which is preliminary data.</text>
</comment>
<reference evidence="1 2" key="1">
    <citation type="submission" date="2024-04" db="EMBL/GenBank/DDBJ databases">
        <title>Tritrichomonas musculus Genome.</title>
        <authorList>
            <person name="Alves-Ferreira E."/>
            <person name="Grigg M."/>
            <person name="Lorenzi H."/>
            <person name="Galac M."/>
        </authorList>
    </citation>
    <scope>NUCLEOTIDE SEQUENCE [LARGE SCALE GENOMIC DNA]</scope>
    <source>
        <strain evidence="1 2">EAF2021</strain>
    </source>
</reference>
<sequence length="143" mass="16624">MLASKNNHRQANFAHGFLLHEGNSNNSFTLLILALLSQYGFNFGTIKKELKKRTDLTVSSIEKILREIYVSKYIHQNISKHAVYALYEYYRYKDYLYNIGLNPIESSELEHINEKAVPPKYPNAKDLTSEFYRGLGEEFYSSS</sequence>
<name>A0ABR2J3P7_9EUKA</name>
<evidence type="ECO:0000313" key="1">
    <source>
        <dbReference type="EMBL" id="KAK8871690.1"/>
    </source>
</evidence>
<dbReference type="EMBL" id="JAPFFF010000013">
    <property type="protein sequence ID" value="KAK8871690.1"/>
    <property type="molecule type" value="Genomic_DNA"/>
</dbReference>
<gene>
    <name evidence="1" type="ORF">M9Y10_007429</name>
</gene>
<evidence type="ECO:0000313" key="2">
    <source>
        <dbReference type="Proteomes" id="UP001470230"/>
    </source>
</evidence>
<organism evidence="1 2">
    <name type="scientific">Tritrichomonas musculus</name>
    <dbReference type="NCBI Taxonomy" id="1915356"/>
    <lineage>
        <taxon>Eukaryota</taxon>
        <taxon>Metamonada</taxon>
        <taxon>Parabasalia</taxon>
        <taxon>Tritrichomonadida</taxon>
        <taxon>Tritrichomonadidae</taxon>
        <taxon>Tritrichomonas</taxon>
    </lineage>
</organism>